<accession>A0A8H6MU47</accession>
<dbReference type="EMBL" id="WIGN01000121">
    <property type="protein sequence ID" value="KAF6808246.1"/>
    <property type="molecule type" value="Genomic_DNA"/>
</dbReference>
<reference evidence="4 5" key="1">
    <citation type="journal article" date="2020" name="Phytopathology">
        <title>Genome Sequence Resources of Colletotrichum truncatum, C. plurivorum, C. musicola, and C. sojae: Four Species Pathogenic to Soybean (Glycine max).</title>
        <authorList>
            <person name="Rogerio F."/>
            <person name="Boufleur T.R."/>
            <person name="Ciampi-Guillardi M."/>
            <person name="Sukno S.A."/>
            <person name="Thon M.R."/>
            <person name="Massola Junior N.S."/>
            <person name="Baroncelli R."/>
        </authorList>
    </citation>
    <scope>NUCLEOTIDE SEQUENCE [LARGE SCALE GENOMIC DNA]</scope>
    <source>
        <strain evidence="4 5">LFN0009</strain>
    </source>
</reference>
<dbReference type="Proteomes" id="UP000652219">
    <property type="component" value="Unassembled WGS sequence"/>
</dbReference>
<gene>
    <name evidence="4" type="ORF">CSOJ01_07659</name>
</gene>
<feature type="coiled-coil region" evidence="2">
    <location>
        <begin position="144"/>
        <end position="171"/>
    </location>
</feature>
<keyword evidence="5" id="KW-1185">Reference proteome</keyword>
<evidence type="ECO:0000256" key="1">
    <source>
        <dbReference type="ARBA" id="ARBA00022737"/>
    </source>
</evidence>
<evidence type="ECO:0000313" key="5">
    <source>
        <dbReference type="Proteomes" id="UP000652219"/>
    </source>
</evidence>
<feature type="domain" description="Nephrocystin 3-like N-terminal" evidence="3">
    <location>
        <begin position="208"/>
        <end position="363"/>
    </location>
</feature>
<evidence type="ECO:0000256" key="2">
    <source>
        <dbReference type="SAM" id="Coils"/>
    </source>
</evidence>
<proteinExistence type="predicted"/>
<name>A0A8H6MU47_9PEZI</name>
<dbReference type="PANTHER" id="PTHR10039:SF14">
    <property type="entry name" value="NACHT DOMAIN-CONTAINING PROTEIN"/>
    <property type="match status" value="1"/>
</dbReference>
<sequence>MDPDPSSHRAGFDRAASNFKTHVPKALIDQFAADNDSLASLKGEIDAIQKEHGREGKLRNMRRAGKFIEAMNQFGQGPMKFLLGIAKTHIDIFDKLMGAYDRIGDEIPEWAQLFHSTWKTFNSQFDPILQSMRSRRELVESGKLSASLEEIQEAREKINDVYQRLVEQENQQAHDRHLSKINRIKERLCSPDYSIDQYASTEDRQATQTGQWIFQEPKYTSWVDLNSPEAPIICLNGIPGAEKLLNRKFTSQLPAHSVAYFYFKHGNTEKNNHNSFLRAFLLQLMDQNRTVSHEFAQELSAKADVAIRATNSLETLVKRALEEYPTSFLVLDGLDECAAGEARKTVQWLLSLVGDISDIRVIFSGQRDGLLDVLLSDRPSIPLESSHHAQDIQNFCRSRCKQLRTSFKGMEASLEEQIFTLVTTRAKGMFLYARVVLQNLSDQISLTGLKHEVQTGVFPADIDAAVITEAPIAKQRGAKKVLGLVIAARRDLRWREIQSLFYIDSTQGTIDHESRCQITSKELCGSLVDTHYINGASTPPEALVRIVHETAKTYLIQNAIVNVAIENAKMAKFLTNYLVTSPFENTRSSDDILLQARNGYYSLQDYAVQYWYHHCQALAGIAGKSSLHQTTHLDKHLREMSCSLQQFVHFYSKFHASNSQIDEAVASQESLSAVLAKVPEDEQERTSHFNLVLRTTFIRNEIESLELLEDAQRAVLDDLHGPINLFKCHKPWCPRFTDGFNTSEERANHMNRHDRPFQCQYENCIWFSLGFETEADAQGHHADYHSEATENIQFPTSVRKQASKLPGLLQAAKDGDIASVKSYLDSGQDINLRRVHKSFKTPLCGTNGNSFCCAQRRRKNRGFAPSPRTDLKRAINVMPINSFMNALSENHEESTQLMLEILLSTGRPTKLETMDLVELQKVALRGSHSEIVDFIEGILVSRRKESESETQKVSVTPALYIHLSAENEVLITKQVGDRSVALPSIRDMLGETFKQPASPS</sequence>
<keyword evidence="1" id="KW-0677">Repeat</keyword>
<protein>
    <submittedName>
        <fullName evidence="4">Zinc finger protein</fullName>
    </submittedName>
</protein>
<dbReference type="Pfam" id="PF24883">
    <property type="entry name" value="NPHP3_N"/>
    <property type="match status" value="1"/>
</dbReference>
<dbReference type="AlphaFoldDB" id="A0A8H6MU47"/>
<dbReference type="InterPro" id="IPR056884">
    <property type="entry name" value="NPHP3-like_N"/>
</dbReference>
<comment type="caution">
    <text evidence="4">The sequence shown here is derived from an EMBL/GenBank/DDBJ whole genome shotgun (WGS) entry which is preliminary data.</text>
</comment>
<evidence type="ECO:0000313" key="4">
    <source>
        <dbReference type="EMBL" id="KAF6808246.1"/>
    </source>
</evidence>
<dbReference type="PANTHER" id="PTHR10039">
    <property type="entry name" value="AMELOGENIN"/>
    <property type="match status" value="1"/>
</dbReference>
<evidence type="ECO:0000259" key="3">
    <source>
        <dbReference type="Pfam" id="PF24883"/>
    </source>
</evidence>
<keyword evidence="2" id="KW-0175">Coiled coil</keyword>
<organism evidence="4 5">
    <name type="scientific">Colletotrichum sojae</name>
    <dbReference type="NCBI Taxonomy" id="2175907"/>
    <lineage>
        <taxon>Eukaryota</taxon>
        <taxon>Fungi</taxon>
        <taxon>Dikarya</taxon>
        <taxon>Ascomycota</taxon>
        <taxon>Pezizomycotina</taxon>
        <taxon>Sordariomycetes</taxon>
        <taxon>Hypocreomycetidae</taxon>
        <taxon>Glomerellales</taxon>
        <taxon>Glomerellaceae</taxon>
        <taxon>Colletotrichum</taxon>
        <taxon>Colletotrichum orchidearum species complex</taxon>
    </lineage>
</organism>